<dbReference type="PANTHER" id="PTHR24096:SF422">
    <property type="entry name" value="BCDNA.GH02901"/>
    <property type="match status" value="1"/>
</dbReference>
<dbReference type="InterPro" id="IPR025110">
    <property type="entry name" value="AMP-bd_C"/>
</dbReference>
<evidence type="ECO:0000313" key="4">
    <source>
        <dbReference type="EMBL" id="OBZ76144.1"/>
    </source>
</evidence>
<dbReference type="Pfam" id="PF13193">
    <property type="entry name" value="AMP-binding_C"/>
    <property type="match status" value="1"/>
</dbReference>
<feature type="transmembrane region" description="Helical" evidence="1">
    <location>
        <begin position="241"/>
        <end position="263"/>
    </location>
</feature>
<reference evidence="4 5" key="1">
    <citation type="submission" date="2016-03" db="EMBL/GenBank/DDBJ databases">
        <title>Whole genome sequencing of Grifola frondosa 9006-11.</title>
        <authorList>
            <person name="Min B."/>
            <person name="Park H."/>
            <person name="Kim J.-G."/>
            <person name="Cho H."/>
            <person name="Oh Y.-L."/>
            <person name="Kong W.-S."/>
            <person name="Choi I.-G."/>
        </authorList>
    </citation>
    <scope>NUCLEOTIDE SEQUENCE [LARGE SCALE GENOMIC DNA]</scope>
    <source>
        <strain evidence="4 5">9006-11</strain>
    </source>
</reference>
<dbReference type="EMBL" id="LUGG01000003">
    <property type="protein sequence ID" value="OBZ76144.1"/>
    <property type="molecule type" value="Genomic_DNA"/>
</dbReference>
<dbReference type="SUPFAM" id="SSF56801">
    <property type="entry name" value="Acetyl-CoA synthetase-like"/>
    <property type="match status" value="1"/>
</dbReference>
<evidence type="ECO:0000259" key="3">
    <source>
        <dbReference type="Pfam" id="PF13193"/>
    </source>
</evidence>
<protein>
    <submittedName>
        <fullName evidence="4">4-coumarate--CoA ligase-like 7</fullName>
    </submittedName>
</protein>
<dbReference type="Gene3D" id="3.30.300.30">
    <property type="match status" value="1"/>
</dbReference>
<proteinExistence type="predicted"/>
<feature type="domain" description="AMP-binding enzyme C-terminal" evidence="3">
    <location>
        <begin position="451"/>
        <end position="537"/>
    </location>
</feature>
<accession>A0A1C7MMD4</accession>
<dbReference type="Pfam" id="PF00501">
    <property type="entry name" value="AMP-binding"/>
    <property type="match status" value="2"/>
</dbReference>
<dbReference type="Gene3D" id="3.40.50.980">
    <property type="match status" value="2"/>
</dbReference>
<evidence type="ECO:0000256" key="1">
    <source>
        <dbReference type="SAM" id="Phobius"/>
    </source>
</evidence>
<evidence type="ECO:0000259" key="2">
    <source>
        <dbReference type="Pfam" id="PF00501"/>
    </source>
</evidence>
<feature type="domain" description="AMP-dependent synthetase/ligase" evidence="2">
    <location>
        <begin position="117"/>
        <end position="174"/>
    </location>
</feature>
<keyword evidence="1" id="KW-0812">Transmembrane</keyword>
<comment type="caution">
    <text evidence="4">The sequence shown here is derived from an EMBL/GenBank/DDBJ whole genome shotgun (WGS) entry which is preliminary data.</text>
</comment>
<name>A0A1C7MMD4_GRIFR</name>
<gene>
    <name evidence="4" type="primary">4CLL7_1</name>
    <name evidence="4" type="ORF">A0H81_03237</name>
</gene>
<dbReference type="Gene3D" id="2.30.38.10">
    <property type="entry name" value="Luciferase, Domain 3"/>
    <property type="match status" value="1"/>
</dbReference>
<keyword evidence="5" id="KW-1185">Reference proteome</keyword>
<keyword evidence="4" id="KW-0436">Ligase</keyword>
<dbReference type="OrthoDB" id="6509636at2759"/>
<keyword evidence="1" id="KW-1133">Transmembrane helix</keyword>
<organism evidence="4 5">
    <name type="scientific">Grifola frondosa</name>
    <name type="common">Maitake</name>
    <name type="synonym">Polyporus frondosus</name>
    <dbReference type="NCBI Taxonomy" id="5627"/>
    <lineage>
        <taxon>Eukaryota</taxon>
        <taxon>Fungi</taxon>
        <taxon>Dikarya</taxon>
        <taxon>Basidiomycota</taxon>
        <taxon>Agaricomycotina</taxon>
        <taxon>Agaricomycetes</taxon>
        <taxon>Polyporales</taxon>
        <taxon>Grifolaceae</taxon>
        <taxon>Grifola</taxon>
    </lineage>
</organism>
<dbReference type="InterPro" id="IPR045851">
    <property type="entry name" value="AMP-bd_C_sf"/>
</dbReference>
<sequence>MPLRNACGRFAYSGIRSVKYKIPACWPVLTLVLTPFPSCADLPASSGLSSKKLSEMAEIHGDGGPLPFIPDDLTVPQFILDSHHPSRPVVKEPHAWLIEDHTGRRIGSDELHWRKCVVCIFGPNHVDYPVAIWATHRLGAIVTGANPAYTAEELEHQLVTTNTRVMIVHPTNLSIALEAARSAGIPPDRLVLFDPVQGADLRRTPAHGTTGKPKAVAIAHYSLIANVIQMAHYTKPVLPFYHIYGLVVVLHFHLFCGFSLVVVPKFNFTDILKSIQRYRITHLAVVPPMVVLLCKHPAVKEYDLSSVKLVMCGAAPLSAELTNQLSQVLPLTAIGQGYGMTETCTTVTFPQMNAKIGTVGSAGTLLPGIVARVVKQDGSLAGYNEPGQLVVKGPAMALGYFDNEQATKETFQDGWVVTGDEVMINEQKDLFVVDRIKELIKVRGFQVAPAELEGHILDHPDVSDVCVVGLPDEYSGELPLAFVVLSASAQERLNRNSAEAAKIRATVSKHVSDAKVRYKWLAGVEFIEAIPKNPSGKLLRRFLRDRAKEMRANGTLATPIKSKL</sequence>
<feature type="domain" description="AMP-dependent synthetase/ligase" evidence="2">
    <location>
        <begin position="208"/>
        <end position="401"/>
    </location>
</feature>
<evidence type="ECO:0000313" key="5">
    <source>
        <dbReference type="Proteomes" id="UP000092993"/>
    </source>
</evidence>
<keyword evidence="1" id="KW-0472">Membrane</keyword>
<dbReference type="OMA" id="PQFAVTM"/>
<dbReference type="STRING" id="5627.A0A1C7MMD4"/>
<dbReference type="AlphaFoldDB" id="A0A1C7MMD4"/>
<dbReference type="GO" id="GO:0016405">
    <property type="term" value="F:CoA-ligase activity"/>
    <property type="evidence" value="ECO:0007669"/>
    <property type="project" value="TreeGrafter"/>
</dbReference>
<dbReference type="PANTHER" id="PTHR24096">
    <property type="entry name" value="LONG-CHAIN-FATTY-ACID--COA LIGASE"/>
    <property type="match status" value="1"/>
</dbReference>
<dbReference type="InterPro" id="IPR000873">
    <property type="entry name" value="AMP-dep_synth/lig_dom"/>
</dbReference>
<dbReference type="Proteomes" id="UP000092993">
    <property type="component" value="Unassembled WGS sequence"/>
</dbReference>